<dbReference type="Proteomes" id="UP000838756">
    <property type="component" value="Unassembled WGS sequence"/>
</dbReference>
<dbReference type="AlphaFoldDB" id="A0A8S4RH24"/>
<evidence type="ECO:0000313" key="1">
    <source>
        <dbReference type="EMBL" id="CAH2235068.1"/>
    </source>
</evidence>
<gene>
    <name evidence="1" type="primary">jg14551</name>
    <name evidence="1" type="ORF">PAEG_LOCUS12754</name>
</gene>
<dbReference type="EMBL" id="CAKXAJ010025111">
    <property type="protein sequence ID" value="CAH2235068.1"/>
    <property type="molecule type" value="Genomic_DNA"/>
</dbReference>
<name>A0A8S4RH24_9NEOP</name>
<sequence>MLGWPLPTAFSLEKAFADNQQDGQKVVTSRLGPIARATSSISIRTKGSQQASRGPDYRFVIVQYVSNNPVRLDRKLRTVT</sequence>
<comment type="caution">
    <text evidence="1">The sequence shown here is derived from an EMBL/GenBank/DDBJ whole genome shotgun (WGS) entry which is preliminary data.</text>
</comment>
<protein>
    <submittedName>
        <fullName evidence="1">Jg14551 protein</fullName>
    </submittedName>
</protein>
<proteinExistence type="predicted"/>
<keyword evidence="2" id="KW-1185">Reference proteome</keyword>
<reference evidence="1" key="1">
    <citation type="submission" date="2022-03" db="EMBL/GenBank/DDBJ databases">
        <authorList>
            <person name="Lindestad O."/>
        </authorList>
    </citation>
    <scope>NUCLEOTIDE SEQUENCE</scope>
</reference>
<evidence type="ECO:0000313" key="2">
    <source>
        <dbReference type="Proteomes" id="UP000838756"/>
    </source>
</evidence>
<organism evidence="1 2">
    <name type="scientific">Pararge aegeria aegeria</name>
    <dbReference type="NCBI Taxonomy" id="348720"/>
    <lineage>
        <taxon>Eukaryota</taxon>
        <taxon>Metazoa</taxon>
        <taxon>Ecdysozoa</taxon>
        <taxon>Arthropoda</taxon>
        <taxon>Hexapoda</taxon>
        <taxon>Insecta</taxon>
        <taxon>Pterygota</taxon>
        <taxon>Neoptera</taxon>
        <taxon>Endopterygota</taxon>
        <taxon>Lepidoptera</taxon>
        <taxon>Glossata</taxon>
        <taxon>Ditrysia</taxon>
        <taxon>Papilionoidea</taxon>
        <taxon>Nymphalidae</taxon>
        <taxon>Satyrinae</taxon>
        <taxon>Satyrini</taxon>
        <taxon>Parargina</taxon>
        <taxon>Pararge</taxon>
    </lineage>
</organism>
<accession>A0A8S4RH24</accession>